<comment type="similarity">
    <text evidence="3 10">Belongs to the SecY/SEC61-alpha family.</text>
</comment>
<dbReference type="InterPro" id="IPR030659">
    <property type="entry name" value="SecY_CS"/>
</dbReference>
<feature type="transmembrane region" description="Helical" evidence="11">
    <location>
        <begin position="42"/>
        <end position="62"/>
    </location>
</feature>
<keyword evidence="4" id="KW-0813">Transport</keyword>
<keyword evidence="9 11" id="KW-0472">Membrane</keyword>
<organism evidence="13 14">
    <name type="scientific">Urochloa decumbens</name>
    <dbReference type="NCBI Taxonomy" id="240449"/>
    <lineage>
        <taxon>Eukaryota</taxon>
        <taxon>Viridiplantae</taxon>
        <taxon>Streptophyta</taxon>
        <taxon>Embryophyta</taxon>
        <taxon>Tracheophyta</taxon>
        <taxon>Spermatophyta</taxon>
        <taxon>Magnoliopsida</taxon>
        <taxon>Liliopsida</taxon>
        <taxon>Poales</taxon>
        <taxon>Poaceae</taxon>
        <taxon>PACMAD clade</taxon>
        <taxon>Panicoideae</taxon>
        <taxon>Panicodae</taxon>
        <taxon>Paniceae</taxon>
        <taxon>Melinidinae</taxon>
        <taxon>Urochloa</taxon>
    </lineage>
</organism>
<dbReference type="InterPro" id="IPR023201">
    <property type="entry name" value="SecY_dom_sf"/>
</dbReference>
<evidence type="ECO:0000256" key="6">
    <source>
        <dbReference type="ARBA" id="ARBA00022927"/>
    </source>
</evidence>
<evidence type="ECO:0000256" key="8">
    <source>
        <dbReference type="ARBA" id="ARBA00023010"/>
    </source>
</evidence>
<evidence type="ECO:0000256" key="9">
    <source>
        <dbReference type="ARBA" id="ARBA00023136"/>
    </source>
</evidence>
<feature type="transmembrane region" description="Helical" evidence="11">
    <location>
        <begin position="158"/>
        <end position="177"/>
    </location>
</feature>
<proteinExistence type="inferred from homology"/>
<dbReference type="GO" id="GO:0009535">
    <property type="term" value="C:chloroplast thylakoid membrane"/>
    <property type="evidence" value="ECO:0007669"/>
    <property type="project" value="UniProtKB-SubCell"/>
</dbReference>
<evidence type="ECO:0000256" key="2">
    <source>
        <dbReference type="ARBA" id="ARBA00004454"/>
    </source>
</evidence>
<feature type="transmembrane region" description="Helical" evidence="11">
    <location>
        <begin position="256"/>
        <end position="276"/>
    </location>
</feature>
<sequence>MAAAARAGAGAGSFALELVRPVASLMPSVRRAERSVPFQRRALYTGLSVAVFLVCSHVPLYGVRYGAASSGSADPLYWVRSILASNRGTLMELGVGPVVTAGTLTQLLTASNIIRVDQRVRAERELVDGARKVLALAIALGEAAASVLLGTYGPVGALGGALVVLQLVSASAVVVFLDDLFDKGYGLRGSSAVSLFSAASTCGKVFWHAFSPVTVNAGRGPEFEGIVLAVVHQAVARAGDARAVVGTLLRRHLPNAMNLFATGLVLLAAVYLEGVKMLLPLQSRDGRGRRATFPIKLLYTSTMPIMLYSAAVSALCLVSQLLHYSRLGGSVLVRLLGVWEEASHAAVPVGGLAYYVTPPASFLASPFHALVYTALLLASCALLSQAWVVASESTPRDVARRLTEQRLALPGRRDGATYPLLRSYIPTAAALGGLCVGALTIFADITGVIGAGTGIMLATTAVYNLVNSVEKED</sequence>
<comment type="subcellular location">
    <subcellularLocation>
        <location evidence="1">Endomembrane system</location>
        <topology evidence="1">Multi-pass membrane protein</topology>
    </subcellularLocation>
    <subcellularLocation>
        <location evidence="2">Plastid</location>
        <location evidence="2">Chloroplast thylakoid membrane</location>
        <topology evidence="2">Multi-pass membrane protein</topology>
    </subcellularLocation>
</comment>
<evidence type="ECO:0000256" key="3">
    <source>
        <dbReference type="ARBA" id="ARBA00005751"/>
    </source>
</evidence>
<dbReference type="Pfam" id="PF00344">
    <property type="entry name" value="SecY"/>
    <property type="match status" value="1"/>
</dbReference>
<evidence type="ECO:0000256" key="10">
    <source>
        <dbReference type="RuleBase" id="RU004349"/>
    </source>
</evidence>
<dbReference type="InterPro" id="IPR019561">
    <property type="entry name" value="Translocon_Sec61/SecY_plug_dom"/>
</dbReference>
<keyword evidence="7 11" id="KW-1133">Transmembrane helix</keyword>
<keyword evidence="14" id="KW-1185">Reference proteome</keyword>
<dbReference type="PRINTS" id="PR00303">
    <property type="entry name" value="SECYTRNLCASE"/>
</dbReference>
<evidence type="ECO:0000313" key="13">
    <source>
        <dbReference type="EMBL" id="CAL4968801.1"/>
    </source>
</evidence>
<evidence type="ECO:0000256" key="4">
    <source>
        <dbReference type="ARBA" id="ARBA00022448"/>
    </source>
</evidence>
<evidence type="ECO:0000256" key="7">
    <source>
        <dbReference type="ARBA" id="ARBA00022989"/>
    </source>
</evidence>
<dbReference type="PROSITE" id="PS00755">
    <property type="entry name" value="SECY_1"/>
    <property type="match status" value="1"/>
</dbReference>
<name>A0ABC9A088_9POAL</name>
<dbReference type="SUPFAM" id="SSF103491">
    <property type="entry name" value="Preprotein translocase SecY subunit"/>
    <property type="match status" value="1"/>
</dbReference>
<feature type="transmembrane region" description="Helical" evidence="11">
    <location>
        <begin position="421"/>
        <end position="442"/>
    </location>
</feature>
<gene>
    <name evidence="13" type="ORF">URODEC1_LOCUS49245</name>
</gene>
<keyword evidence="5 11" id="KW-0812">Transmembrane</keyword>
<feature type="transmembrane region" description="Helical" evidence="11">
    <location>
        <begin position="133"/>
        <end position="152"/>
    </location>
</feature>
<dbReference type="EMBL" id="OZ075112">
    <property type="protein sequence ID" value="CAL4968801.1"/>
    <property type="molecule type" value="Genomic_DNA"/>
</dbReference>
<evidence type="ECO:0000256" key="5">
    <source>
        <dbReference type="ARBA" id="ARBA00022692"/>
    </source>
</evidence>
<dbReference type="PANTHER" id="PTHR10906">
    <property type="entry name" value="SECY/SEC61-ALPHA FAMILY MEMBER"/>
    <property type="match status" value="1"/>
</dbReference>
<dbReference type="AlphaFoldDB" id="A0ABC9A088"/>
<keyword evidence="6" id="KW-0653">Protein transport</keyword>
<keyword evidence="8" id="KW-0811">Translocation</keyword>
<evidence type="ECO:0000256" key="1">
    <source>
        <dbReference type="ARBA" id="ARBA00004127"/>
    </source>
</evidence>
<dbReference type="GO" id="GO:0015031">
    <property type="term" value="P:protein transport"/>
    <property type="evidence" value="ECO:0007669"/>
    <property type="project" value="UniProtKB-KW"/>
</dbReference>
<evidence type="ECO:0000256" key="11">
    <source>
        <dbReference type="SAM" id="Phobius"/>
    </source>
</evidence>
<dbReference type="GO" id="GO:0012505">
    <property type="term" value="C:endomembrane system"/>
    <property type="evidence" value="ECO:0007669"/>
    <property type="project" value="UniProtKB-SubCell"/>
</dbReference>
<dbReference type="Gene3D" id="1.10.3370.10">
    <property type="entry name" value="SecY subunit domain"/>
    <property type="match status" value="1"/>
</dbReference>
<dbReference type="Proteomes" id="UP001497457">
    <property type="component" value="Chromosome 2b"/>
</dbReference>
<dbReference type="PIRSF" id="PIRSF004557">
    <property type="entry name" value="SecY"/>
    <property type="match status" value="1"/>
</dbReference>
<feature type="domain" description="Translocon Sec61/SecY plug" evidence="12">
    <location>
        <begin position="51"/>
        <end position="88"/>
    </location>
</feature>
<feature type="transmembrane region" description="Helical" evidence="11">
    <location>
        <begin position="448"/>
        <end position="466"/>
    </location>
</feature>
<reference evidence="13" key="1">
    <citation type="submission" date="2024-10" db="EMBL/GenBank/DDBJ databases">
        <authorList>
            <person name="Ryan C."/>
        </authorList>
    </citation>
    <scope>NUCLEOTIDE SEQUENCE [LARGE SCALE GENOMIC DNA]</scope>
</reference>
<protein>
    <recommendedName>
        <fullName evidence="12">Translocon Sec61/SecY plug domain-containing protein</fullName>
    </recommendedName>
</protein>
<evidence type="ECO:0000259" key="12">
    <source>
        <dbReference type="Pfam" id="PF10559"/>
    </source>
</evidence>
<evidence type="ECO:0000313" key="14">
    <source>
        <dbReference type="Proteomes" id="UP001497457"/>
    </source>
</evidence>
<dbReference type="Pfam" id="PF10559">
    <property type="entry name" value="Plug_translocon"/>
    <property type="match status" value="1"/>
</dbReference>
<accession>A0ABC9A088</accession>
<feature type="transmembrane region" description="Helical" evidence="11">
    <location>
        <begin position="93"/>
        <end position="113"/>
    </location>
</feature>
<dbReference type="InterPro" id="IPR002208">
    <property type="entry name" value="SecY/SEC61-alpha"/>
</dbReference>
<feature type="transmembrane region" description="Helical" evidence="11">
    <location>
        <begin position="297"/>
        <end position="322"/>
    </location>
</feature>
<feature type="transmembrane region" description="Helical" evidence="11">
    <location>
        <begin position="369"/>
        <end position="390"/>
    </location>
</feature>